<dbReference type="InterPro" id="IPR052159">
    <property type="entry name" value="Competence_DNA_uptake"/>
</dbReference>
<keyword evidence="5 6" id="KW-0472">Membrane</keyword>
<evidence type="ECO:0000313" key="10">
    <source>
        <dbReference type="Proteomes" id="UP001424441"/>
    </source>
</evidence>
<evidence type="ECO:0000256" key="6">
    <source>
        <dbReference type="SAM" id="Phobius"/>
    </source>
</evidence>
<dbReference type="InterPro" id="IPR004477">
    <property type="entry name" value="ComEC_N"/>
</dbReference>
<feature type="transmembrane region" description="Helical" evidence="6">
    <location>
        <begin position="294"/>
        <end position="312"/>
    </location>
</feature>
<evidence type="ECO:0000256" key="2">
    <source>
        <dbReference type="ARBA" id="ARBA00022475"/>
    </source>
</evidence>
<dbReference type="PANTHER" id="PTHR30619:SF1">
    <property type="entry name" value="RECOMBINATION PROTEIN 2"/>
    <property type="match status" value="1"/>
</dbReference>
<evidence type="ECO:0000256" key="5">
    <source>
        <dbReference type="ARBA" id="ARBA00023136"/>
    </source>
</evidence>
<accession>A0ABN1G1A4</accession>
<dbReference type="NCBIfam" id="TIGR00360">
    <property type="entry name" value="ComEC_N-term"/>
    <property type="match status" value="1"/>
</dbReference>
<feature type="transmembrane region" description="Helical" evidence="6">
    <location>
        <begin position="502"/>
        <end position="521"/>
    </location>
</feature>
<reference evidence="9 10" key="1">
    <citation type="journal article" date="2019" name="Int. J. Syst. Evol. Microbiol.">
        <title>The Global Catalogue of Microorganisms (GCM) 10K type strain sequencing project: providing services to taxonomists for standard genome sequencing and annotation.</title>
        <authorList>
            <consortium name="The Broad Institute Genomics Platform"/>
            <consortium name="The Broad Institute Genome Sequencing Center for Infectious Disease"/>
            <person name="Wu L."/>
            <person name="Ma J."/>
        </authorList>
    </citation>
    <scope>NUCLEOTIDE SEQUENCE [LARGE SCALE GENOMIC DNA]</scope>
    <source>
        <strain evidence="9 10">JCM 15115</strain>
    </source>
</reference>
<evidence type="ECO:0000256" key="3">
    <source>
        <dbReference type="ARBA" id="ARBA00022692"/>
    </source>
</evidence>
<feature type="transmembrane region" description="Helical" evidence="6">
    <location>
        <begin position="37"/>
        <end position="55"/>
    </location>
</feature>
<comment type="subcellular location">
    <subcellularLocation>
        <location evidence="1">Cell membrane</location>
        <topology evidence="1">Multi-pass membrane protein</topology>
    </subcellularLocation>
</comment>
<gene>
    <name evidence="9" type="ORF">GCM10008943_16910</name>
</gene>
<sequence length="821" mass="88497">MQLALQAERERGTGFLLLPVSAGAGVITYFTRAQETGWLPLLLALCLLGVVRWWLRERYYWSSIVLLAIFFQLGMLGGKFETWRYSTAMVGSDVTTRLTGRVVGLEAQYSGGWRLTIDVLSTQRPVLRYAPERLRMTARDIPAQTEIGSTLTGLVRLRPHSGPVRPGNYDFAFNGFFKGNGGNGFYLGTPSLAESSSIDGVEAALSYAIATLRHIVGSRVTSVVSGEDGAIAAALISGQRDGISEHTNEALRNSGLAHVLSISGLHLALAAGVVIIGFRMIASLFPSFAARHPIKKYAATAALFSSAFYLALSGADVAAQRSFVMIMVMLVALLFDRAALSIRNLAIAALIAFISAPHEVLGPSFQMSFSATAGLIAAFAWWSDRNSTLYNQGKRQKRKQASRIKKWLVPVVATAATSIVAGVASGIYSAYHFNNTAPFGLLGNVLSMPVISIIIMPFAVLSLLLMPLQLDWLPLQIMGLGVWAMRQIAEFVSSIAPAGNPGIISSGAILSWTIGLVIAVICTTRLRAVSLIFVLAGFVFYYSETDPDIIIAEDAKLLAVRLADGSLAVNRPRSSKFTIQNWAKAYDAHAIVPPVIAGSKKNGIYREDAFYCEDKVCSITLKDGRMLSYTDEPAAVEFACNIGDVVVLAVAGKELKCPTDGKLIVTRRDLALKGSLEVRLGSQSAGSHTIRKSISAGQSVTPVFEPAYERGFDPDNEFLEDDVEVALTDISKDMKALENAHSAADASNTLISATDAGNALISVTVPASMADAARSLHYNDRLIYSVGEPQRPWHLYRLYSRAARGLADYVAPKKAKTAQKP</sequence>
<evidence type="ECO:0000256" key="1">
    <source>
        <dbReference type="ARBA" id="ARBA00004651"/>
    </source>
</evidence>
<keyword evidence="10" id="KW-1185">Reference proteome</keyword>
<evidence type="ECO:0000259" key="8">
    <source>
        <dbReference type="Pfam" id="PF13567"/>
    </source>
</evidence>
<feature type="transmembrane region" description="Helical" evidence="6">
    <location>
        <begin position="404"/>
        <end position="429"/>
    </location>
</feature>
<dbReference type="EMBL" id="BAAADE010000002">
    <property type="protein sequence ID" value="GAA0602147.1"/>
    <property type="molecule type" value="Genomic_DNA"/>
</dbReference>
<keyword evidence="2" id="KW-1003">Cell membrane</keyword>
<protein>
    <submittedName>
        <fullName evidence="9">ComEC/Rec2 family competence protein</fullName>
    </submittedName>
</protein>
<comment type="caution">
    <text evidence="9">The sequence shown here is derived from an EMBL/GenBank/DDBJ whole genome shotgun (WGS) entry which is preliminary data.</text>
</comment>
<evidence type="ECO:0000313" key="9">
    <source>
        <dbReference type="EMBL" id="GAA0602147.1"/>
    </source>
</evidence>
<feature type="transmembrane region" description="Helical" evidence="6">
    <location>
        <begin position="256"/>
        <end position="282"/>
    </location>
</feature>
<dbReference type="Proteomes" id="UP001424441">
    <property type="component" value="Unassembled WGS sequence"/>
</dbReference>
<feature type="transmembrane region" description="Helical" evidence="6">
    <location>
        <begin position="477"/>
        <end position="496"/>
    </location>
</feature>
<organism evidence="9 10">
    <name type="scientific">Paenochrobactrum glaciei</name>
    <dbReference type="NCBI Taxonomy" id="486407"/>
    <lineage>
        <taxon>Bacteria</taxon>
        <taxon>Pseudomonadati</taxon>
        <taxon>Pseudomonadota</taxon>
        <taxon>Alphaproteobacteria</taxon>
        <taxon>Hyphomicrobiales</taxon>
        <taxon>Brucellaceae</taxon>
        <taxon>Paenochrobactrum</taxon>
    </lineage>
</organism>
<feature type="domain" description="DUF4131" evidence="8">
    <location>
        <begin position="38"/>
        <end position="172"/>
    </location>
</feature>
<dbReference type="PANTHER" id="PTHR30619">
    <property type="entry name" value="DNA INTERNALIZATION/COMPETENCE PROTEIN COMEC/REC2"/>
    <property type="match status" value="1"/>
</dbReference>
<dbReference type="Pfam" id="PF13567">
    <property type="entry name" value="DUF4131"/>
    <property type="match status" value="1"/>
</dbReference>
<feature type="transmembrane region" description="Helical" evidence="6">
    <location>
        <begin position="526"/>
        <end position="543"/>
    </location>
</feature>
<dbReference type="InterPro" id="IPR025405">
    <property type="entry name" value="DUF4131"/>
</dbReference>
<feature type="transmembrane region" description="Helical" evidence="6">
    <location>
        <begin position="342"/>
        <end position="358"/>
    </location>
</feature>
<name>A0ABN1G1A4_9HYPH</name>
<feature type="transmembrane region" description="Helical" evidence="6">
    <location>
        <begin position="364"/>
        <end position="383"/>
    </location>
</feature>
<feature type="transmembrane region" description="Helical" evidence="6">
    <location>
        <begin position="12"/>
        <end position="31"/>
    </location>
</feature>
<proteinExistence type="predicted"/>
<feature type="domain" description="ComEC/Rec2-related protein" evidence="7">
    <location>
        <begin position="235"/>
        <end position="523"/>
    </location>
</feature>
<dbReference type="Pfam" id="PF03772">
    <property type="entry name" value="Competence"/>
    <property type="match status" value="1"/>
</dbReference>
<keyword evidence="3 6" id="KW-0812">Transmembrane</keyword>
<evidence type="ECO:0000259" key="7">
    <source>
        <dbReference type="Pfam" id="PF03772"/>
    </source>
</evidence>
<keyword evidence="4 6" id="KW-1133">Transmembrane helix</keyword>
<evidence type="ECO:0000256" key="4">
    <source>
        <dbReference type="ARBA" id="ARBA00022989"/>
    </source>
</evidence>
<feature type="transmembrane region" description="Helical" evidence="6">
    <location>
        <begin position="441"/>
        <end position="465"/>
    </location>
</feature>